<feature type="region of interest" description="Disordered" evidence="1">
    <location>
        <begin position="199"/>
        <end position="264"/>
    </location>
</feature>
<evidence type="ECO:0000313" key="2">
    <source>
        <dbReference type="EMBL" id="POM83581.1"/>
    </source>
</evidence>
<sequence length="389" mass="43867">MINKEYFPREDKKLGLVVNSLLHLTLENKVDSNSISVTNNLVTSTCTNDQTVVNEFQRMNLIEINDETNNIRKQIKKNNRYLLKIARFEEAFITIIPTLQGYYYRSFGDTVNISEIKLNEFKSFASSLDIKAPSLSQYSDRNDLFIAMSYKVVILELFWNRKRPQNQNQAQVKVRLFTLVENLRRAQIQTRIQFRIKRNRLGGKGSRGVSRSRRKGSGKTSIPESKSDTDSDSSSESSGRSDEKPSIEGDPRKGKALSGSKTNTGESFKALERVSCTGGTDFGTAGDFDSRSSRRQDFTEKYSGLGIFSSRGRGLLSRESSSTTAESSSRGGGASSEGSCIGRITGREGLGLELWKLRYRKRLSQGRVKFKNNKPSKLFFRYNCTGKYL</sequence>
<comment type="caution">
    <text evidence="2">The sequence shown here is derived from an EMBL/GenBank/DDBJ whole genome shotgun (WGS) entry which is preliminary data.</text>
</comment>
<proteinExistence type="predicted"/>
<accession>A0A2P4Z0P6</accession>
<dbReference type="OrthoDB" id="10540356at2759"/>
<feature type="region of interest" description="Disordered" evidence="1">
    <location>
        <begin position="313"/>
        <end position="340"/>
    </location>
</feature>
<organism evidence="2 3">
    <name type="scientific">Cryptosporidium meleagridis</name>
    <dbReference type="NCBI Taxonomy" id="93969"/>
    <lineage>
        <taxon>Eukaryota</taxon>
        <taxon>Sar</taxon>
        <taxon>Alveolata</taxon>
        <taxon>Apicomplexa</taxon>
        <taxon>Conoidasida</taxon>
        <taxon>Coccidia</taxon>
        <taxon>Eucoccidiorida</taxon>
        <taxon>Eimeriorina</taxon>
        <taxon>Cryptosporidiidae</taxon>
        <taxon>Cryptosporidium</taxon>
    </lineage>
</organism>
<name>A0A2P4Z0P6_9CRYT</name>
<reference evidence="2 3" key="1">
    <citation type="submission" date="2014-04" db="EMBL/GenBank/DDBJ databases">
        <title>Comparative Genomics of Cryptosporidium Species.</title>
        <authorList>
            <person name="Silva J.C."/>
            <person name="Su Q."/>
            <person name="Chalmers R."/>
            <person name="Chibucos M.C."/>
            <person name="Elwin K."/>
            <person name="Godinez A."/>
            <person name="Guo F."/>
            <person name="Huynh K."/>
            <person name="Orvis J."/>
            <person name="Ott S."/>
            <person name="Sadzewicz L."/>
            <person name="Sengamalay N."/>
            <person name="Shetty A."/>
            <person name="Sun M."/>
            <person name="Tallon L."/>
            <person name="Xiao L."/>
            <person name="Zhang H."/>
            <person name="Fraser C.M."/>
            <person name="Zhu G."/>
            <person name="Kissinger J."/>
            <person name="Widmer G."/>
        </authorList>
    </citation>
    <scope>NUCLEOTIDE SEQUENCE [LARGE SCALE GENOMIC DNA]</scope>
    <source>
        <strain evidence="2 3">UKMEL1</strain>
    </source>
</reference>
<dbReference type="VEuPathDB" id="CryptoDB:CmeUKMEL1_08110"/>
<dbReference type="EMBL" id="JIBK01000016">
    <property type="protein sequence ID" value="POM83581.1"/>
    <property type="molecule type" value="Genomic_DNA"/>
</dbReference>
<gene>
    <name evidence="2" type="ORF">CmeUKMEL1_08110</name>
</gene>
<feature type="compositionally biased region" description="Low complexity" evidence="1">
    <location>
        <begin position="313"/>
        <end position="329"/>
    </location>
</feature>
<protein>
    <submittedName>
        <fullName evidence="2">Uncharacterized protein</fullName>
    </submittedName>
</protein>
<feature type="compositionally biased region" description="Basic and acidic residues" evidence="1">
    <location>
        <begin position="239"/>
        <end position="253"/>
    </location>
</feature>
<keyword evidence="3" id="KW-1185">Reference proteome</keyword>
<dbReference type="Proteomes" id="UP000236928">
    <property type="component" value="Unassembled WGS sequence"/>
</dbReference>
<dbReference type="AlphaFoldDB" id="A0A2P4Z0P6"/>
<evidence type="ECO:0000256" key="1">
    <source>
        <dbReference type="SAM" id="MobiDB-lite"/>
    </source>
</evidence>
<evidence type="ECO:0000313" key="3">
    <source>
        <dbReference type="Proteomes" id="UP000236928"/>
    </source>
</evidence>